<evidence type="ECO:0000313" key="1">
    <source>
        <dbReference type="EnsemblPlants" id="QL03p026857:mrna"/>
    </source>
</evidence>
<evidence type="ECO:0000313" key="2">
    <source>
        <dbReference type="Proteomes" id="UP000594261"/>
    </source>
</evidence>
<reference evidence="1" key="2">
    <citation type="submission" date="2021-01" db="UniProtKB">
        <authorList>
            <consortium name="EnsemblPlants"/>
        </authorList>
    </citation>
    <scope>IDENTIFICATION</scope>
</reference>
<keyword evidence="2" id="KW-1185">Reference proteome</keyword>
<dbReference type="AlphaFoldDB" id="A0A7N2L7C6"/>
<organism evidence="1 2">
    <name type="scientific">Quercus lobata</name>
    <name type="common">Valley oak</name>
    <dbReference type="NCBI Taxonomy" id="97700"/>
    <lineage>
        <taxon>Eukaryota</taxon>
        <taxon>Viridiplantae</taxon>
        <taxon>Streptophyta</taxon>
        <taxon>Embryophyta</taxon>
        <taxon>Tracheophyta</taxon>
        <taxon>Spermatophyta</taxon>
        <taxon>Magnoliopsida</taxon>
        <taxon>eudicotyledons</taxon>
        <taxon>Gunneridae</taxon>
        <taxon>Pentapetalae</taxon>
        <taxon>rosids</taxon>
        <taxon>fabids</taxon>
        <taxon>Fagales</taxon>
        <taxon>Fagaceae</taxon>
        <taxon>Quercus</taxon>
    </lineage>
</organism>
<protein>
    <submittedName>
        <fullName evidence="1">Uncharacterized protein</fullName>
    </submittedName>
</protein>
<dbReference type="EMBL" id="LRBV02000003">
    <property type="status" value="NOT_ANNOTATED_CDS"/>
    <property type="molecule type" value="Genomic_DNA"/>
</dbReference>
<proteinExistence type="predicted"/>
<dbReference type="Gramene" id="QL03p026857:mrna">
    <property type="protein sequence ID" value="QL03p026857:mrna"/>
    <property type="gene ID" value="QL03p026857"/>
</dbReference>
<accession>A0A7N2L7C6</accession>
<sequence>MWLAFSVQFTKGEEAKAAACIKKKDEQLKLKGNSNRADKKEGFVIGGVEKSYLLLMMQTCHVSFCCLVVDLNLESYDV</sequence>
<dbReference type="InParanoid" id="A0A7N2L7C6"/>
<name>A0A7N2L7C6_QUELO</name>
<reference evidence="1 2" key="1">
    <citation type="journal article" date="2016" name="G3 (Bethesda)">
        <title>First Draft Assembly and Annotation of the Genome of a California Endemic Oak Quercus lobata Nee (Fagaceae).</title>
        <authorList>
            <person name="Sork V.L."/>
            <person name="Fitz-Gibbon S.T."/>
            <person name="Puiu D."/>
            <person name="Crepeau M."/>
            <person name="Gugger P.F."/>
            <person name="Sherman R."/>
            <person name="Stevens K."/>
            <person name="Langley C.H."/>
            <person name="Pellegrini M."/>
            <person name="Salzberg S.L."/>
        </authorList>
    </citation>
    <scope>NUCLEOTIDE SEQUENCE [LARGE SCALE GENOMIC DNA]</scope>
    <source>
        <strain evidence="1 2">cv. SW786</strain>
    </source>
</reference>
<dbReference type="Proteomes" id="UP000594261">
    <property type="component" value="Chromosome 3"/>
</dbReference>
<dbReference type="EnsemblPlants" id="QL03p026857:mrna">
    <property type="protein sequence ID" value="QL03p026857:mrna"/>
    <property type="gene ID" value="QL03p026857"/>
</dbReference>